<proteinExistence type="predicted"/>
<evidence type="ECO:0000313" key="1">
    <source>
        <dbReference type="EMBL" id="KAK8397760.1"/>
    </source>
</evidence>
<accession>A0AAW0UDH2</accession>
<organism evidence="1 2">
    <name type="scientific">Scylla paramamosain</name>
    <name type="common">Mud crab</name>
    <dbReference type="NCBI Taxonomy" id="85552"/>
    <lineage>
        <taxon>Eukaryota</taxon>
        <taxon>Metazoa</taxon>
        <taxon>Ecdysozoa</taxon>
        <taxon>Arthropoda</taxon>
        <taxon>Crustacea</taxon>
        <taxon>Multicrustacea</taxon>
        <taxon>Malacostraca</taxon>
        <taxon>Eumalacostraca</taxon>
        <taxon>Eucarida</taxon>
        <taxon>Decapoda</taxon>
        <taxon>Pleocyemata</taxon>
        <taxon>Brachyura</taxon>
        <taxon>Eubrachyura</taxon>
        <taxon>Portunoidea</taxon>
        <taxon>Portunidae</taxon>
        <taxon>Portuninae</taxon>
        <taxon>Scylla</taxon>
    </lineage>
</organism>
<keyword evidence="2" id="KW-1185">Reference proteome</keyword>
<dbReference type="AlphaFoldDB" id="A0AAW0UDH2"/>
<evidence type="ECO:0000313" key="2">
    <source>
        <dbReference type="Proteomes" id="UP001487740"/>
    </source>
</evidence>
<protein>
    <submittedName>
        <fullName evidence="1">Uncharacterized protein</fullName>
    </submittedName>
</protein>
<name>A0AAW0UDH2_SCYPA</name>
<dbReference type="EMBL" id="JARAKH010000013">
    <property type="protein sequence ID" value="KAK8397760.1"/>
    <property type="molecule type" value="Genomic_DNA"/>
</dbReference>
<dbReference type="Proteomes" id="UP001487740">
    <property type="component" value="Unassembled WGS sequence"/>
</dbReference>
<gene>
    <name evidence="1" type="ORF">O3P69_004511</name>
</gene>
<reference evidence="1 2" key="1">
    <citation type="submission" date="2023-03" db="EMBL/GenBank/DDBJ databases">
        <title>High-quality genome of Scylla paramamosain provides insights in environmental adaptation.</title>
        <authorList>
            <person name="Zhang L."/>
        </authorList>
    </citation>
    <scope>NUCLEOTIDE SEQUENCE [LARGE SCALE GENOMIC DNA]</scope>
    <source>
        <strain evidence="1">LZ_2023a</strain>
        <tissue evidence="1">Muscle</tissue>
    </source>
</reference>
<sequence>MWLEVQSYDDTREVKRWDVSPWPSLASYDQAWPCITPRGTRPVEESGPCLTVNEEEDDTCCGEEMWLPSFISSILEVNHLISFFSYNVEDLRSSLLLLTTFLSPTGGRKARIAKPPITAAPISHLCLCNSPVTAWTPVTATSSLGAAWRRANSQHVDNKHFIGSRSPICSPDWLQPIYTKSWVVAPVADPPKPPVQTPQLEKNDRRLYKASGCAVYILAVCGCLAGGNTEFLSSSALERSLLLPCRGDKTIMPRILH</sequence>
<comment type="caution">
    <text evidence="1">The sequence shown here is derived from an EMBL/GenBank/DDBJ whole genome shotgun (WGS) entry which is preliminary data.</text>
</comment>